<keyword evidence="2 4" id="KW-0560">Oxidoreductase</keyword>
<accession>A0A839UV49</accession>
<dbReference type="InterPro" id="IPR014729">
    <property type="entry name" value="Rossmann-like_a/b/a_fold"/>
</dbReference>
<dbReference type="SUPFAM" id="SSF52402">
    <property type="entry name" value="Adenine nucleotide alpha hydrolases-like"/>
    <property type="match status" value="1"/>
</dbReference>
<dbReference type="AlphaFoldDB" id="A0A839UV49"/>
<gene>
    <name evidence="4" type="primary">cysH</name>
    <name evidence="6" type="ORF">FHR90_002014</name>
    <name evidence="7" type="ORF">HUK83_15385</name>
</gene>
<comment type="function">
    <text evidence="4">Catalyzes the formation of sulfite from adenosine 5'-phosphosulfate (APS) using thioredoxin as an electron donor.</text>
</comment>
<dbReference type="Pfam" id="PF01507">
    <property type="entry name" value="PAPS_reduct"/>
    <property type="match status" value="1"/>
</dbReference>
<comment type="cofactor">
    <cofactor evidence="4">
        <name>[4Fe-4S] cluster</name>
        <dbReference type="ChEBI" id="CHEBI:49883"/>
    </cofactor>
    <text evidence="4">Binds 1 [4Fe-4S] cluster per subunit.</text>
</comment>
<dbReference type="GO" id="GO:0004604">
    <property type="term" value="F:phosphoadenylyl-sulfate reductase (thioredoxin) activity"/>
    <property type="evidence" value="ECO:0007669"/>
    <property type="project" value="UniProtKB-UniRule"/>
</dbReference>
<dbReference type="HAMAP" id="MF_00063">
    <property type="entry name" value="CysH"/>
    <property type="match status" value="1"/>
</dbReference>
<reference evidence="7 9" key="1">
    <citation type="submission" date="2020-06" db="EMBL/GenBank/DDBJ databases">
        <title>Description of novel acetic acid bacteria.</title>
        <authorList>
            <person name="Sombolestani A."/>
        </authorList>
    </citation>
    <scope>NUCLEOTIDE SEQUENCE [LARGE SCALE GENOMIC DNA]</scope>
    <source>
        <strain evidence="7 9">LMG 26838</strain>
    </source>
</reference>
<keyword evidence="8" id="KW-1185">Reference proteome</keyword>
<proteinExistence type="inferred from homology"/>
<feature type="binding site" evidence="4">
    <location>
        <position position="203"/>
    </location>
    <ligand>
        <name>[4Fe-4S] cluster</name>
        <dbReference type="ChEBI" id="CHEBI:49883"/>
    </ligand>
</feature>
<dbReference type="Proteomes" id="UP000557688">
    <property type="component" value="Unassembled WGS sequence"/>
</dbReference>
<keyword evidence="4" id="KW-0411">Iron-sulfur</keyword>
<protein>
    <recommendedName>
        <fullName evidence="4">Adenosine 5'-phosphosulfate reductase</fullName>
        <shortName evidence="4">APS reductase</shortName>
        <ecNumber evidence="4">1.8.4.10</ecNumber>
    </recommendedName>
    <alternativeName>
        <fullName evidence="4">5'-adenylylsulfate reductase</fullName>
    </alternativeName>
    <alternativeName>
        <fullName evidence="4">Thioredoxin-dependent 5'-adenylylsulfate reductase</fullName>
    </alternativeName>
</protein>
<comment type="pathway">
    <text evidence="3 4">Sulfur metabolism; hydrogen sulfide biosynthesis; sulfite from sulfate.</text>
</comment>
<dbReference type="GO" id="GO:0043866">
    <property type="term" value="F:adenylyl-sulfate reductase (thioredoxin) activity"/>
    <property type="evidence" value="ECO:0007669"/>
    <property type="project" value="UniProtKB-EC"/>
</dbReference>
<dbReference type="Gene3D" id="3.40.50.620">
    <property type="entry name" value="HUPs"/>
    <property type="match status" value="1"/>
</dbReference>
<comment type="catalytic activity">
    <reaction evidence="4">
        <text>[thioredoxin]-disulfide + sulfite + AMP + 2 H(+) = adenosine 5'-phosphosulfate + [thioredoxin]-dithiol</text>
        <dbReference type="Rhea" id="RHEA:21976"/>
        <dbReference type="Rhea" id="RHEA-COMP:10698"/>
        <dbReference type="Rhea" id="RHEA-COMP:10700"/>
        <dbReference type="ChEBI" id="CHEBI:15378"/>
        <dbReference type="ChEBI" id="CHEBI:17359"/>
        <dbReference type="ChEBI" id="CHEBI:29950"/>
        <dbReference type="ChEBI" id="CHEBI:50058"/>
        <dbReference type="ChEBI" id="CHEBI:58243"/>
        <dbReference type="ChEBI" id="CHEBI:456215"/>
        <dbReference type="EC" id="1.8.4.10"/>
    </reaction>
</comment>
<dbReference type="PANTHER" id="PTHR46509:SF1">
    <property type="entry name" value="PHOSPHOADENOSINE PHOSPHOSULFATE REDUCTASE"/>
    <property type="match status" value="1"/>
</dbReference>
<dbReference type="Proteomes" id="UP000565205">
    <property type="component" value="Unassembled WGS sequence"/>
</dbReference>
<feature type="domain" description="Phosphoadenosine phosphosulphate reductase" evidence="5">
    <location>
        <begin position="41"/>
        <end position="209"/>
    </location>
</feature>
<name>A0A839UV49_9PROT</name>
<keyword evidence="4" id="KW-0479">Metal-binding</keyword>
<dbReference type="EMBL" id="JABXXQ010000467">
    <property type="protein sequence ID" value="NVN31710.1"/>
    <property type="molecule type" value="Genomic_DNA"/>
</dbReference>
<evidence type="ECO:0000256" key="4">
    <source>
        <dbReference type="HAMAP-Rule" id="MF_00063"/>
    </source>
</evidence>
<dbReference type="GO" id="GO:0005737">
    <property type="term" value="C:cytoplasm"/>
    <property type="evidence" value="ECO:0007669"/>
    <property type="project" value="UniProtKB-SubCell"/>
</dbReference>
<dbReference type="GO" id="GO:0019379">
    <property type="term" value="P:sulfate assimilation, phosphoadenylyl sulfate reduction by phosphoadenylyl-sulfate reductase (thioredoxin)"/>
    <property type="evidence" value="ECO:0007669"/>
    <property type="project" value="UniProtKB-UniRule"/>
</dbReference>
<keyword evidence="4" id="KW-0408">Iron</keyword>
<dbReference type="InterPro" id="IPR004511">
    <property type="entry name" value="PAPS/APS_Rdtase"/>
</dbReference>
<organism evidence="6 8">
    <name type="scientific">Endobacter medicaginis</name>
    <dbReference type="NCBI Taxonomy" id="1181271"/>
    <lineage>
        <taxon>Bacteria</taxon>
        <taxon>Pseudomonadati</taxon>
        <taxon>Pseudomonadota</taxon>
        <taxon>Alphaproteobacteria</taxon>
        <taxon>Acetobacterales</taxon>
        <taxon>Acetobacteraceae</taxon>
        <taxon>Endobacter</taxon>
    </lineage>
</organism>
<evidence type="ECO:0000313" key="9">
    <source>
        <dbReference type="Proteomes" id="UP000565205"/>
    </source>
</evidence>
<sequence>MQRDVDDDALIDLDQVAASLGRLQGVSLLRAAEAALGAGRVAVLSSFGADSAVLLALAAEANPAMPVVFLETGRHFEETLAYRTELAAHLGLRAVREALPSQGAVDREDPVGTLWHFDPDSCCRLRKVEPMDAALVPFAAWATGRKRHQAATRAGLPTVERVGRRLRLNPIADWDEGRIEAEMLRRGLPRHPLVARGYRSIGCEPCTEPVGADADARAGRWAGRLKTECGIHL</sequence>
<evidence type="ECO:0000256" key="1">
    <source>
        <dbReference type="ARBA" id="ARBA00009732"/>
    </source>
</evidence>
<dbReference type="EMBL" id="JACHXV010000006">
    <property type="protein sequence ID" value="MBB3174178.1"/>
    <property type="molecule type" value="Genomic_DNA"/>
</dbReference>
<dbReference type="GO" id="GO:0051539">
    <property type="term" value="F:4 iron, 4 sulfur cluster binding"/>
    <property type="evidence" value="ECO:0007669"/>
    <property type="project" value="UniProtKB-UniRule"/>
</dbReference>
<dbReference type="GO" id="GO:0046872">
    <property type="term" value="F:metal ion binding"/>
    <property type="evidence" value="ECO:0007669"/>
    <property type="project" value="UniProtKB-KW"/>
</dbReference>
<feature type="binding site" evidence="4">
    <location>
        <position position="122"/>
    </location>
    <ligand>
        <name>[4Fe-4S] cluster</name>
        <dbReference type="ChEBI" id="CHEBI:49883"/>
    </ligand>
</feature>
<comment type="similarity">
    <text evidence="1 4">Belongs to the PAPS reductase family. CysH subfamily.</text>
</comment>
<dbReference type="RefSeq" id="WP_176626200.1">
    <property type="nucleotide sequence ID" value="NZ_JABXXQ010000467.1"/>
</dbReference>
<evidence type="ECO:0000259" key="5">
    <source>
        <dbReference type="Pfam" id="PF01507"/>
    </source>
</evidence>
<comment type="subcellular location">
    <subcellularLocation>
        <location evidence="4">Cytoplasm</location>
    </subcellularLocation>
</comment>
<dbReference type="PIRSF" id="PIRSF000857">
    <property type="entry name" value="PAPS_reductase"/>
    <property type="match status" value="1"/>
</dbReference>
<dbReference type="PANTHER" id="PTHR46509">
    <property type="entry name" value="PHOSPHOADENOSINE PHOSPHOSULFATE REDUCTASE"/>
    <property type="match status" value="1"/>
</dbReference>
<dbReference type="InterPro" id="IPR002500">
    <property type="entry name" value="PAPS_reduct_dom"/>
</dbReference>
<dbReference type="GO" id="GO:0070814">
    <property type="term" value="P:hydrogen sulfide biosynthetic process"/>
    <property type="evidence" value="ECO:0007669"/>
    <property type="project" value="UniProtKB-UniRule"/>
</dbReference>
<dbReference type="NCBIfam" id="NF002537">
    <property type="entry name" value="PRK02090.1"/>
    <property type="match status" value="1"/>
</dbReference>
<feature type="binding site" evidence="4">
    <location>
        <position position="123"/>
    </location>
    <ligand>
        <name>[4Fe-4S] cluster</name>
        <dbReference type="ChEBI" id="CHEBI:49883"/>
    </ligand>
</feature>
<feature type="binding site" evidence="4">
    <location>
        <position position="206"/>
    </location>
    <ligand>
        <name>[4Fe-4S] cluster</name>
        <dbReference type="ChEBI" id="CHEBI:49883"/>
    </ligand>
</feature>
<evidence type="ECO:0000313" key="8">
    <source>
        <dbReference type="Proteomes" id="UP000557688"/>
    </source>
</evidence>
<keyword evidence="4" id="KW-0963">Cytoplasm</keyword>
<reference evidence="6 8" key="2">
    <citation type="submission" date="2020-08" db="EMBL/GenBank/DDBJ databases">
        <title>Genomic Encyclopedia of Type Strains, Phase III (KMG-III): the genomes of soil and plant-associated and newly described type strains.</title>
        <authorList>
            <person name="Whitman W."/>
        </authorList>
    </citation>
    <scope>NUCLEOTIDE SEQUENCE [LARGE SCALE GENOMIC DNA]</scope>
    <source>
        <strain evidence="6 8">CECT 8088</strain>
    </source>
</reference>
<feature type="active site" description="Nucleophile; cysteine thiosulfonate intermediate" evidence="4">
    <location>
        <position position="229"/>
    </location>
</feature>
<evidence type="ECO:0000313" key="6">
    <source>
        <dbReference type="EMBL" id="MBB3174178.1"/>
    </source>
</evidence>
<evidence type="ECO:0000313" key="7">
    <source>
        <dbReference type="EMBL" id="NVN31710.1"/>
    </source>
</evidence>
<evidence type="ECO:0000256" key="2">
    <source>
        <dbReference type="ARBA" id="ARBA00023002"/>
    </source>
</evidence>
<evidence type="ECO:0000256" key="3">
    <source>
        <dbReference type="ARBA" id="ARBA00024327"/>
    </source>
</evidence>
<dbReference type="EC" id="1.8.4.10" evidence="4"/>
<comment type="caution">
    <text evidence="6">The sequence shown here is derived from an EMBL/GenBank/DDBJ whole genome shotgun (WGS) entry which is preliminary data.</text>
</comment>